<dbReference type="Gene3D" id="3.40.50.300">
    <property type="entry name" value="P-loop containing nucleotide triphosphate hydrolases"/>
    <property type="match status" value="1"/>
</dbReference>
<comment type="caution">
    <text evidence="5">The sequence shown here is derived from an EMBL/GenBank/DDBJ whole genome shotgun (WGS) entry which is preliminary data.</text>
</comment>
<evidence type="ECO:0000313" key="5">
    <source>
        <dbReference type="EMBL" id="KAJ4440335.1"/>
    </source>
</evidence>
<dbReference type="InterPro" id="IPR002110">
    <property type="entry name" value="Ankyrin_rpt"/>
</dbReference>
<evidence type="ECO:0000256" key="4">
    <source>
        <dbReference type="SAM" id="MobiDB-lite"/>
    </source>
</evidence>
<keyword evidence="2 3" id="KW-0040">ANK repeat</keyword>
<dbReference type="Gene3D" id="1.25.40.20">
    <property type="entry name" value="Ankyrin repeat-containing domain"/>
    <property type="match status" value="3"/>
</dbReference>
<feature type="repeat" description="ANK" evidence="3">
    <location>
        <begin position="1298"/>
        <end position="1330"/>
    </location>
</feature>
<feature type="region of interest" description="Disordered" evidence="4">
    <location>
        <begin position="573"/>
        <end position="619"/>
    </location>
</feature>
<protein>
    <recommendedName>
        <fullName evidence="7">NACHT domain-containing protein</fullName>
    </recommendedName>
</protein>
<dbReference type="EMBL" id="JAJSOF020000017">
    <property type="protein sequence ID" value="KAJ4440335.1"/>
    <property type="molecule type" value="Genomic_DNA"/>
</dbReference>
<feature type="compositionally biased region" description="Basic and acidic residues" evidence="4">
    <location>
        <begin position="602"/>
        <end position="612"/>
    </location>
</feature>
<organism evidence="5 6">
    <name type="scientific">Periplaneta americana</name>
    <name type="common">American cockroach</name>
    <name type="synonym">Blatta americana</name>
    <dbReference type="NCBI Taxonomy" id="6978"/>
    <lineage>
        <taxon>Eukaryota</taxon>
        <taxon>Metazoa</taxon>
        <taxon>Ecdysozoa</taxon>
        <taxon>Arthropoda</taxon>
        <taxon>Hexapoda</taxon>
        <taxon>Insecta</taxon>
        <taxon>Pterygota</taxon>
        <taxon>Neoptera</taxon>
        <taxon>Polyneoptera</taxon>
        <taxon>Dictyoptera</taxon>
        <taxon>Blattodea</taxon>
        <taxon>Blattoidea</taxon>
        <taxon>Blattidae</taxon>
        <taxon>Blattinae</taxon>
        <taxon>Periplaneta</taxon>
    </lineage>
</organism>
<dbReference type="PANTHER" id="PTHR24198">
    <property type="entry name" value="ANKYRIN REPEAT AND PROTEIN KINASE DOMAIN-CONTAINING PROTEIN"/>
    <property type="match status" value="1"/>
</dbReference>
<proteinExistence type="predicted"/>
<dbReference type="SUPFAM" id="SSF48403">
    <property type="entry name" value="Ankyrin repeat"/>
    <property type="match status" value="2"/>
</dbReference>
<dbReference type="InterPro" id="IPR027417">
    <property type="entry name" value="P-loop_NTPase"/>
</dbReference>
<dbReference type="Proteomes" id="UP001148838">
    <property type="component" value="Unassembled WGS sequence"/>
</dbReference>
<dbReference type="PROSITE" id="PS50088">
    <property type="entry name" value="ANK_REPEAT"/>
    <property type="match status" value="2"/>
</dbReference>
<feature type="repeat" description="ANK" evidence="3">
    <location>
        <begin position="1398"/>
        <end position="1430"/>
    </location>
</feature>
<evidence type="ECO:0000256" key="2">
    <source>
        <dbReference type="ARBA" id="ARBA00023043"/>
    </source>
</evidence>
<dbReference type="SMART" id="SM00248">
    <property type="entry name" value="ANK"/>
    <property type="match status" value="10"/>
</dbReference>
<keyword evidence="6" id="KW-1185">Reference proteome</keyword>
<gene>
    <name evidence="5" type="ORF">ANN_08474</name>
</gene>
<name>A0ABQ8T1I7_PERAM</name>
<accession>A0ABQ8T1I7</accession>
<reference evidence="5 6" key="1">
    <citation type="journal article" date="2022" name="Allergy">
        <title>Genome assembly and annotation of Periplaneta americana reveal a comprehensive cockroach allergen profile.</title>
        <authorList>
            <person name="Wang L."/>
            <person name="Xiong Q."/>
            <person name="Saelim N."/>
            <person name="Wang L."/>
            <person name="Nong W."/>
            <person name="Wan A.T."/>
            <person name="Shi M."/>
            <person name="Liu X."/>
            <person name="Cao Q."/>
            <person name="Hui J.H.L."/>
            <person name="Sookrung N."/>
            <person name="Leung T.F."/>
            <person name="Tungtrongchitr A."/>
            <person name="Tsui S.K.W."/>
        </authorList>
    </citation>
    <scope>NUCLEOTIDE SEQUENCE [LARGE SCALE GENOMIC DNA]</scope>
    <source>
        <strain evidence="5">PWHHKU_190912</strain>
    </source>
</reference>
<dbReference type="Pfam" id="PF12796">
    <property type="entry name" value="Ank_2"/>
    <property type="match status" value="2"/>
</dbReference>
<dbReference type="PANTHER" id="PTHR24198:SF165">
    <property type="entry name" value="ANKYRIN REPEAT-CONTAINING PROTEIN-RELATED"/>
    <property type="match status" value="1"/>
</dbReference>
<dbReference type="PROSITE" id="PS50297">
    <property type="entry name" value="ANK_REP_REGION"/>
    <property type="match status" value="2"/>
</dbReference>
<keyword evidence="1" id="KW-0677">Repeat</keyword>
<evidence type="ECO:0000313" key="6">
    <source>
        <dbReference type="Proteomes" id="UP001148838"/>
    </source>
</evidence>
<evidence type="ECO:0000256" key="1">
    <source>
        <dbReference type="ARBA" id="ARBA00022737"/>
    </source>
</evidence>
<evidence type="ECO:0008006" key="7">
    <source>
        <dbReference type="Google" id="ProtNLM"/>
    </source>
</evidence>
<sequence>MELLSNNDEEITAREEKLAYLETKAGHQEKLANIERELRSEAERKFQLLKIVSNTDNEMKCCFDNKQEFYTRKTEAVDTRGQHFEIYVNSLLFLRSLTKGNFKLASNIDVEGSFDDIFLITENNTFVLQLKYNKIRKTLQKSQIRQVGGDFSVWQLCKAYHVLKKCWKQEFGEFDEAKFIMFTNRTCSQNPEHASWTPLLNSDGMCFSYTDDTDFKNLSTYQTLLSDFINGNQSVDRAQVLKTYQVLAGDLNKTFPDTKKLIKLRNTLESFNNLPDFKNFLSRLWFFTGQASLEELEILIKSELKNLCGKADENDLKYFLNEMKSWWEPKSKKMPFLKQNCDLWQKMMIKSHYIANINNDTLADLNMPDVKFDTAVLNNMSQNFQSAGQLFNIVNNGTDNSTVLSCLKVQQSLDKSDETYLLVNSKTFVAHYEEVQAIWGRWCKLLVVLADGSVDVNALTKDISKYPNKKLIFISSPCPNLLGFQSIVDDVSFEEFDKDSQKKLLNTDVTFQDHKITLEQLLGNLQNFVPLLNTDVITEVWKGCTVGNSLNNPYKYYIPRSLELRDRVKDDILKHKTPQNPPKLIVRSPSRLDCLQDPGSSPRRDHSQTRQEEEQDEVNHQCIIEIVDDEENFLAPRNDDTNVHWLDFDGNCFIWKKSKGDVKLVKDYLLDETSVFKNVNSVMEIPHQFVILSAEPGMGKSTLIDHMASKTKEASPTTWVISLNLNKLSAALNNLPDDIKMPDAISFLLENCKITEYFKPLFRQKLEAMDDVCIFLDAYDEVCTYANKVNQILQHLQETNIKYLWVTTRIDRKAVVEENLVSLSFSLLPFSEPDQKEFLKKYWRGKNGTRQTVSDVDSFADEVLKLTKKSLNDRDRKFTGIPLLSMLIAEAFEKYLSNLSNLPSRVDLVNLFTRFIDRKFTVYYEKYEIPMEKDGPKADYKKLKDKFETDHMMAALLTLLPKKDWKFEYDTNSEESNHTLDVVEKSSSIIEDFEKGNEKKGIIMDCVNGIPVFLHKTFAEFYAALWYKDNYRKIKENMKEKLLNLDFQLVRVFFDRLLCCRMSVHSAVLNQDPGKVKELLDTNQNDLDARDDGGRTAVFLAVMNFTEKETETIDARMKVLQALLDKNANTEISDNVFGLKPLTLALRIEAWHAVGLLLRKCGTNHPEVLSLMKENMKNGKHVEDALIVANKHGFKELVEYIIDCGSSISLRIFDGSNKSNMIHIAAKNGHYDLVKFLVEEKNSDMTWRDSTNLSTPLMLAAEEGRLNIVKYMTCKSLQIYGENRDFLRNPIINFRDAKGKTALLRAAESGQLEIVEFLIRYTHTLDRDNEGNNILCCAAMSNNELLVKFLLKRKLDVNYHNNMHQTPLWLASRYGRLAIVKLLLLWKEAKINVWERDTRYTPLHIAAMWGHLDVVKFLVRNNADYNARAKNGDTPLHRARKYKRSDVIQPLEKEIRKSIVKCFMWSVALYGAETWTLRQNEEKRIEAFEMWIWRRMEHVKWTDRIRNEVVLERVGEERMMLKVIRKRKRNWLGHWLRRNCLLRDALEGMVNGRRVWGRRR</sequence>
<dbReference type="InterPro" id="IPR036770">
    <property type="entry name" value="Ankyrin_rpt-contain_sf"/>
</dbReference>
<dbReference type="SUPFAM" id="SSF52540">
    <property type="entry name" value="P-loop containing nucleoside triphosphate hydrolases"/>
    <property type="match status" value="1"/>
</dbReference>
<evidence type="ECO:0000256" key="3">
    <source>
        <dbReference type="PROSITE-ProRule" id="PRU00023"/>
    </source>
</evidence>